<proteinExistence type="predicted"/>
<evidence type="ECO:0000313" key="4">
    <source>
        <dbReference type="Proteomes" id="UP000594638"/>
    </source>
</evidence>
<keyword evidence="2" id="KW-0472">Membrane</keyword>
<evidence type="ECO:0000256" key="1">
    <source>
        <dbReference type="SAM" id="MobiDB-lite"/>
    </source>
</evidence>
<reference evidence="3 4" key="1">
    <citation type="submission" date="2019-12" db="EMBL/GenBank/DDBJ databases">
        <authorList>
            <person name="Alioto T."/>
            <person name="Alioto T."/>
            <person name="Gomez Garrido J."/>
        </authorList>
    </citation>
    <scope>NUCLEOTIDE SEQUENCE [LARGE SCALE GENOMIC DNA]</scope>
</reference>
<keyword evidence="2" id="KW-0812">Transmembrane</keyword>
<protein>
    <submittedName>
        <fullName evidence="3">Uncharacterized protein</fullName>
    </submittedName>
</protein>
<feature type="region of interest" description="Disordered" evidence="1">
    <location>
        <begin position="64"/>
        <end position="107"/>
    </location>
</feature>
<gene>
    <name evidence="3" type="ORF">OLEA9_A042973</name>
</gene>
<dbReference type="EMBL" id="CACTIH010000289">
    <property type="protein sequence ID" value="CAA2958851.1"/>
    <property type="molecule type" value="Genomic_DNA"/>
</dbReference>
<keyword evidence="2" id="KW-1133">Transmembrane helix</keyword>
<evidence type="ECO:0000313" key="3">
    <source>
        <dbReference type="EMBL" id="CAA2958851.1"/>
    </source>
</evidence>
<feature type="transmembrane region" description="Helical" evidence="2">
    <location>
        <begin position="30"/>
        <end position="53"/>
    </location>
</feature>
<name>A0A8S0PV69_OLEEU</name>
<dbReference type="Gramene" id="OE9A042973T1">
    <property type="protein sequence ID" value="OE9A042973C1"/>
    <property type="gene ID" value="OE9A042973"/>
</dbReference>
<keyword evidence="4" id="KW-1185">Reference proteome</keyword>
<comment type="caution">
    <text evidence="3">The sequence shown here is derived from an EMBL/GenBank/DDBJ whole genome shotgun (WGS) entry which is preliminary data.</text>
</comment>
<dbReference type="Proteomes" id="UP000594638">
    <property type="component" value="Unassembled WGS sequence"/>
</dbReference>
<accession>A0A8S0PV69</accession>
<organism evidence="3 4">
    <name type="scientific">Olea europaea subsp. europaea</name>
    <dbReference type="NCBI Taxonomy" id="158383"/>
    <lineage>
        <taxon>Eukaryota</taxon>
        <taxon>Viridiplantae</taxon>
        <taxon>Streptophyta</taxon>
        <taxon>Embryophyta</taxon>
        <taxon>Tracheophyta</taxon>
        <taxon>Spermatophyta</taxon>
        <taxon>Magnoliopsida</taxon>
        <taxon>eudicotyledons</taxon>
        <taxon>Gunneridae</taxon>
        <taxon>Pentapetalae</taxon>
        <taxon>asterids</taxon>
        <taxon>lamiids</taxon>
        <taxon>Lamiales</taxon>
        <taxon>Oleaceae</taxon>
        <taxon>Oleeae</taxon>
        <taxon>Olea</taxon>
    </lineage>
</organism>
<evidence type="ECO:0000256" key="2">
    <source>
        <dbReference type="SAM" id="Phobius"/>
    </source>
</evidence>
<dbReference type="AlphaFoldDB" id="A0A8S0PV69"/>
<feature type="compositionally biased region" description="Basic and acidic residues" evidence="1">
    <location>
        <begin position="79"/>
        <end position="107"/>
    </location>
</feature>
<sequence>MSFGFNRFQRGNYIGILSVMKITVRIPFSLLFCAICSGFSLVAAGVGIFKLLFTEMLSPAPAEEAVAKKSDATPPAPSADEKKKEEEKAKVKKATKAEEEEKKEKKL</sequence>